<evidence type="ECO:0008006" key="10">
    <source>
        <dbReference type="Google" id="ProtNLM"/>
    </source>
</evidence>
<evidence type="ECO:0000256" key="2">
    <source>
        <dbReference type="ARBA" id="ARBA00022448"/>
    </source>
</evidence>
<sequence length="415" mass="42160">MTPYWPVISNPVLRRLLPGLAVSALGDGMAIVAVSWLALRLATPGTRGTWVAFAVAAYTLPSVLGTIVLGRWLGHRDGARLAGWDATLRAASLAAIPLAYALGTLTPLVFVILLACSSLLHSWGSAGRYTLIAELLPAEHHLAGNALIGAIAEAAAIGGPPLAGFITAATGPVWVIAADAATFAVLALSYRFAVPRAVRAAPPPATASRTAGLRVILGHRRLAGLLALTFGFFFLFGPVYVALPLYVADDLGGSAALLGWFFTAFGAGALAGALLTGYLRRLPLWPVTIGVVISFGLTLVPIGLGAPVAVSLAALAVGGAIWAPYMPTAMALLQRSTTPGNRAPVLAANGAVTVVSVPAGTILGGPLVGLLGAQHALLLCGLTITLFGVVAAALVTLHRPAIDIDSLASSPHIPG</sequence>
<feature type="transmembrane region" description="Helical" evidence="7">
    <location>
        <begin position="20"/>
        <end position="39"/>
    </location>
</feature>
<dbReference type="PANTHER" id="PTHR23513">
    <property type="entry name" value="INTEGRAL MEMBRANE EFFLUX PROTEIN-RELATED"/>
    <property type="match status" value="1"/>
</dbReference>
<dbReference type="RefSeq" id="WP_213013647.1">
    <property type="nucleotide sequence ID" value="NZ_BOQN01000176.1"/>
</dbReference>
<feature type="transmembrane region" description="Helical" evidence="7">
    <location>
        <begin position="51"/>
        <end position="73"/>
    </location>
</feature>
<evidence type="ECO:0000313" key="8">
    <source>
        <dbReference type="EMBL" id="GIM98027.1"/>
    </source>
</evidence>
<keyword evidence="5 7" id="KW-1133">Transmembrane helix</keyword>
<keyword evidence="2" id="KW-0813">Transport</keyword>
<evidence type="ECO:0000256" key="5">
    <source>
        <dbReference type="ARBA" id="ARBA00022989"/>
    </source>
</evidence>
<organism evidence="8 9">
    <name type="scientific">Paractinoplanes toevensis</name>
    <dbReference type="NCBI Taxonomy" id="571911"/>
    <lineage>
        <taxon>Bacteria</taxon>
        <taxon>Bacillati</taxon>
        <taxon>Actinomycetota</taxon>
        <taxon>Actinomycetes</taxon>
        <taxon>Micromonosporales</taxon>
        <taxon>Micromonosporaceae</taxon>
        <taxon>Paractinoplanes</taxon>
    </lineage>
</organism>
<dbReference type="PANTHER" id="PTHR23513:SF9">
    <property type="entry name" value="ENTEROBACTIN EXPORTER ENTS"/>
    <property type="match status" value="1"/>
</dbReference>
<comment type="caution">
    <text evidence="8">The sequence shown here is derived from an EMBL/GenBank/DDBJ whole genome shotgun (WGS) entry which is preliminary data.</text>
</comment>
<dbReference type="AlphaFoldDB" id="A0A919WDA4"/>
<evidence type="ECO:0000313" key="9">
    <source>
        <dbReference type="Proteomes" id="UP000677082"/>
    </source>
</evidence>
<dbReference type="InterPro" id="IPR010290">
    <property type="entry name" value="TM_effector"/>
</dbReference>
<feature type="transmembrane region" description="Helical" evidence="7">
    <location>
        <begin position="345"/>
        <end position="364"/>
    </location>
</feature>
<proteinExistence type="predicted"/>
<accession>A0A919WDA4</accession>
<feature type="transmembrane region" description="Helical" evidence="7">
    <location>
        <begin position="376"/>
        <end position="397"/>
    </location>
</feature>
<feature type="transmembrane region" description="Helical" evidence="7">
    <location>
        <begin position="93"/>
        <end position="120"/>
    </location>
</feature>
<keyword evidence="4 7" id="KW-0812">Transmembrane</keyword>
<protein>
    <recommendedName>
        <fullName evidence="10">MFS transporter</fullName>
    </recommendedName>
</protein>
<dbReference type="InterPro" id="IPR036259">
    <property type="entry name" value="MFS_trans_sf"/>
</dbReference>
<keyword evidence="9" id="KW-1185">Reference proteome</keyword>
<dbReference type="SUPFAM" id="SSF103473">
    <property type="entry name" value="MFS general substrate transporter"/>
    <property type="match status" value="1"/>
</dbReference>
<dbReference type="CDD" id="cd06173">
    <property type="entry name" value="MFS_MefA_like"/>
    <property type="match status" value="1"/>
</dbReference>
<dbReference type="Pfam" id="PF05977">
    <property type="entry name" value="MFS_3"/>
    <property type="match status" value="1"/>
</dbReference>
<feature type="transmembrane region" description="Helical" evidence="7">
    <location>
        <begin position="282"/>
        <end position="302"/>
    </location>
</feature>
<reference evidence="8 9" key="1">
    <citation type="submission" date="2021-03" db="EMBL/GenBank/DDBJ databases">
        <title>Whole genome shotgun sequence of Actinoplanes toevensis NBRC 105298.</title>
        <authorList>
            <person name="Komaki H."/>
            <person name="Tamura T."/>
        </authorList>
    </citation>
    <scope>NUCLEOTIDE SEQUENCE [LARGE SCALE GENOMIC DNA]</scope>
    <source>
        <strain evidence="8 9">NBRC 105298</strain>
    </source>
</reference>
<name>A0A919WDA4_9ACTN</name>
<dbReference type="GO" id="GO:0005886">
    <property type="term" value="C:plasma membrane"/>
    <property type="evidence" value="ECO:0007669"/>
    <property type="project" value="UniProtKB-SubCell"/>
</dbReference>
<dbReference type="EMBL" id="BOQN01000176">
    <property type="protein sequence ID" value="GIM98027.1"/>
    <property type="molecule type" value="Genomic_DNA"/>
</dbReference>
<feature type="transmembrane region" description="Helical" evidence="7">
    <location>
        <begin position="255"/>
        <end position="275"/>
    </location>
</feature>
<feature type="transmembrane region" description="Helical" evidence="7">
    <location>
        <begin position="222"/>
        <end position="243"/>
    </location>
</feature>
<keyword evidence="6 7" id="KW-0472">Membrane</keyword>
<gene>
    <name evidence="8" type="ORF">Ato02nite_098200</name>
</gene>
<comment type="subcellular location">
    <subcellularLocation>
        <location evidence="1">Cell inner membrane</location>
        <topology evidence="1">Multi-pass membrane protein</topology>
    </subcellularLocation>
</comment>
<dbReference type="Proteomes" id="UP000677082">
    <property type="component" value="Unassembled WGS sequence"/>
</dbReference>
<feature type="transmembrane region" description="Helical" evidence="7">
    <location>
        <begin position="308"/>
        <end position="333"/>
    </location>
</feature>
<evidence type="ECO:0000256" key="4">
    <source>
        <dbReference type="ARBA" id="ARBA00022692"/>
    </source>
</evidence>
<dbReference type="Gene3D" id="1.20.1250.20">
    <property type="entry name" value="MFS general substrate transporter like domains"/>
    <property type="match status" value="1"/>
</dbReference>
<evidence type="ECO:0000256" key="7">
    <source>
        <dbReference type="SAM" id="Phobius"/>
    </source>
</evidence>
<evidence type="ECO:0000256" key="1">
    <source>
        <dbReference type="ARBA" id="ARBA00004429"/>
    </source>
</evidence>
<evidence type="ECO:0000256" key="6">
    <source>
        <dbReference type="ARBA" id="ARBA00023136"/>
    </source>
</evidence>
<evidence type="ECO:0000256" key="3">
    <source>
        <dbReference type="ARBA" id="ARBA00022475"/>
    </source>
</evidence>
<keyword evidence="3" id="KW-1003">Cell membrane</keyword>